<dbReference type="Proteomes" id="UP000246635">
    <property type="component" value="Unassembled WGS sequence"/>
</dbReference>
<organism evidence="1 2">
    <name type="scientific">Paenibacillus cellulosilyticus</name>
    <dbReference type="NCBI Taxonomy" id="375489"/>
    <lineage>
        <taxon>Bacteria</taxon>
        <taxon>Bacillati</taxon>
        <taxon>Bacillota</taxon>
        <taxon>Bacilli</taxon>
        <taxon>Bacillales</taxon>
        <taxon>Paenibacillaceae</taxon>
        <taxon>Paenibacillus</taxon>
    </lineage>
</organism>
<dbReference type="RefSeq" id="WP_110047611.1">
    <property type="nucleotide sequence ID" value="NZ_CP054612.1"/>
</dbReference>
<proteinExistence type="predicted"/>
<gene>
    <name evidence="1" type="ORF">DFQ01_15014</name>
</gene>
<dbReference type="EMBL" id="QGTQ01000050">
    <property type="protein sequence ID" value="PWV88465.1"/>
    <property type="molecule type" value="Genomic_DNA"/>
</dbReference>
<evidence type="ECO:0000313" key="1">
    <source>
        <dbReference type="EMBL" id="PWV88465.1"/>
    </source>
</evidence>
<protein>
    <submittedName>
        <fullName evidence="1">Uncharacterized protein</fullName>
    </submittedName>
</protein>
<sequence length="230" mass="26674">MHLQPLSIYYIKLKLKSPTDEALSEGLKPYADDVYEAMENFNVKFNGIKKITVLKVNGIGLDLFLFYYNIHPIKVTAKELTVFSRYLYYEKNWSRFSRESSKLFVPAGEIIDDFPLAEAYHEIFVTQDDTDRKRDASSSLRKKYPSLYPEDILEYYYSSENIYAQDDDSLEVKNMDYESMPFELTEAQSLATLNFLLQTKDLGSIELANAKREAIQNINSILRPWASGTM</sequence>
<accession>A0A2V2YAV1</accession>
<dbReference type="AlphaFoldDB" id="A0A2V2YAV1"/>
<keyword evidence="2" id="KW-1185">Reference proteome</keyword>
<reference evidence="1 2" key="1">
    <citation type="submission" date="2018-05" db="EMBL/GenBank/DDBJ databases">
        <title>Genomic Encyclopedia of Type Strains, Phase III (KMG-III): the genomes of soil and plant-associated and newly described type strains.</title>
        <authorList>
            <person name="Whitman W."/>
        </authorList>
    </citation>
    <scope>NUCLEOTIDE SEQUENCE [LARGE SCALE GENOMIC DNA]</scope>
    <source>
        <strain evidence="1 2">CECT 5696</strain>
    </source>
</reference>
<evidence type="ECO:0000313" key="2">
    <source>
        <dbReference type="Proteomes" id="UP000246635"/>
    </source>
</evidence>
<name>A0A2V2YAV1_9BACL</name>
<comment type="caution">
    <text evidence="1">The sequence shown here is derived from an EMBL/GenBank/DDBJ whole genome shotgun (WGS) entry which is preliminary data.</text>
</comment>
<dbReference type="OrthoDB" id="3035340at2"/>